<dbReference type="PATRIC" id="fig|1360.105.peg.1821"/>
<evidence type="ECO:0000256" key="3">
    <source>
        <dbReference type="ARBA" id="ARBA00022840"/>
    </source>
</evidence>
<dbReference type="InterPro" id="IPR016974">
    <property type="entry name" value="Uncharacterised_phage-assoc"/>
</dbReference>
<dbReference type="PIRSF" id="PIRSF031475">
    <property type="entry name" value="UCP031475"/>
    <property type="match status" value="1"/>
</dbReference>
<evidence type="ECO:0000313" key="6">
    <source>
        <dbReference type="Proteomes" id="UP000053058"/>
    </source>
</evidence>
<proteinExistence type="predicted"/>
<organism evidence="5 6">
    <name type="scientific">Lactococcus lactis subsp. lactis</name>
    <name type="common">Streptococcus lactis</name>
    <dbReference type="NCBI Taxonomy" id="1360"/>
    <lineage>
        <taxon>Bacteria</taxon>
        <taxon>Bacillati</taxon>
        <taxon>Bacillota</taxon>
        <taxon>Bacilli</taxon>
        <taxon>Lactobacillales</taxon>
        <taxon>Streptococcaceae</taxon>
        <taxon>Lactococcus</taxon>
    </lineage>
</organism>
<dbReference type="Pfam" id="PF12684">
    <property type="entry name" value="DUF3799"/>
    <property type="match status" value="1"/>
</dbReference>
<keyword evidence="2" id="KW-0378">Hydrolase</keyword>
<keyword evidence="3" id="KW-0067">ATP-binding</keyword>
<dbReference type="Proteomes" id="UP000053058">
    <property type="component" value="Unassembled WGS sequence"/>
</dbReference>
<sequence>MNKRLSFSSLKAFSDCEAEAVAVMAGEWDRQATFSPSTIEAMNAGSYVHKYFESNKALEEFKLEHESDMFTKKGSLKSQFQIAEKMVQTLDKDPLFKTIYQGVKELEIFGKIQGIEFHGFLDCLNLERNIFIDIKTIRGSIRDKEWSETEYRRVSWIKARKYLWQMAIYQEILRQSDDEKIGKNISPVIYAVTKEIFPDSAGITIPQDWLDDSLDEVCEFTDKYIEVLNGRSPVRCEQCNYCKATKRNMQTISYSDLI</sequence>
<dbReference type="AlphaFoldDB" id="A0A0V8CXP2"/>
<name>A0A0V8CXP2_LACLL</name>
<dbReference type="InterPro" id="IPR024432">
    <property type="entry name" value="Put_RecE_PDDEXK-like_dom"/>
</dbReference>
<keyword evidence="2" id="KW-0347">Helicase</keyword>
<accession>A0A0V8CXP2</accession>
<keyword evidence="1" id="KW-0547">Nucleotide-binding</keyword>
<protein>
    <submittedName>
        <fullName evidence="5">Prophage Lp1 protein 19</fullName>
    </submittedName>
</protein>
<evidence type="ECO:0000256" key="2">
    <source>
        <dbReference type="ARBA" id="ARBA00022806"/>
    </source>
</evidence>
<dbReference type="EMBL" id="LKLN01000034">
    <property type="protein sequence ID" value="KSU06068.1"/>
    <property type="molecule type" value="Genomic_DNA"/>
</dbReference>
<dbReference type="Gene3D" id="3.90.320.10">
    <property type="match status" value="1"/>
</dbReference>
<dbReference type="GO" id="GO:0004386">
    <property type="term" value="F:helicase activity"/>
    <property type="evidence" value="ECO:0007669"/>
    <property type="project" value="UniProtKB-KW"/>
</dbReference>
<evidence type="ECO:0000313" key="5">
    <source>
        <dbReference type="EMBL" id="KSU06068.1"/>
    </source>
</evidence>
<feature type="domain" description="Putative exodeoxyribonuclease 8 PDDEXK-like" evidence="4">
    <location>
        <begin position="6"/>
        <end position="245"/>
    </location>
</feature>
<gene>
    <name evidence="5" type="ORF">KF282_1318</name>
</gene>
<dbReference type="InterPro" id="IPR011604">
    <property type="entry name" value="PDDEXK-like_dom_sf"/>
</dbReference>
<comment type="caution">
    <text evidence="5">The sequence shown here is derived from an EMBL/GenBank/DDBJ whole genome shotgun (WGS) entry which is preliminary data.</text>
</comment>
<dbReference type="RefSeq" id="WP_058219584.1">
    <property type="nucleotide sequence ID" value="NZ_LKLN01000034.1"/>
</dbReference>
<reference evidence="6" key="1">
    <citation type="submission" date="2015-10" db="EMBL/GenBank/DDBJ databases">
        <title>Draft Genome Sequences of 11 Lactococcus lactis subspecies cremoris strains.</title>
        <authorList>
            <person name="Wels M."/>
            <person name="Backus L."/>
            <person name="Boekhorst J."/>
            <person name="Dijkstra A."/>
            <person name="Beerthuizen M."/>
            <person name="Kelly W."/>
            <person name="Siezen R."/>
            <person name="Bachmann H."/>
            <person name="Van Hijum S."/>
        </authorList>
    </citation>
    <scope>NUCLEOTIDE SEQUENCE [LARGE SCALE GENOMIC DNA]</scope>
    <source>
        <strain evidence="6">KF282</strain>
    </source>
</reference>
<evidence type="ECO:0000259" key="4">
    <source>
        <dbReference type="Pfam" id="PF12684"/>
    </source>
</evidence>
<dbReference type="GO" id="GO:0005524">
    <property type="term" value="F:ATP binding"/>
    <property type="evidence" value="ECO:0007669"/>
    <property type="project" value="UniProtKB-KW"/>
</dbReference>
<evidence type="ECO:0000256" key="1">
    <source>
        <dbReference type="ARBA" id="ARBA00022741"/>
    </source>
</evidence>